<feature type="domain" description="Pseudouridine synthase I TruA alpha/beta" evidence="5">
    <location>
        <begin position="223"/>
        <end position="328"/>
    </location>
</feature>
<protein>
    <recommendedName>
        <fullName evidence="5">Pseudouridine synthase I TruA alpha/beta domain-containing protein</fullName>
    </recommendedName>
</protein>
<accession>A0A8J4PVL6</accession>
<keyword evidence="3" id="KW-0413">Isomerase</keyword>
<dbReference type="InterPro" id="IPR020094">
    <property type="entry name" value="TruA/RsuA/RluB/E/F_N"/>
</dbReference>
<organism evidence="6 7">
    <name type="scientific">Polysphondylium violaceum</name>
    <dbReference type="NCBI Taxonomy" id="133409"/>
    <lineage>
        <taxon>Eukaryota</taxon>
        <taxon>Amoebozoa</taxon>
        <taxon>Evosea</taxon>
        <taxon>Eumycetozoa</taxon>
        <taxon>Dictyostelia</taxon>
        <taxon>Dictyosteliales</taxon>
        <taxon>Dictyosteliaceae</taxon>
        <taxon>Polysphondylium</taxon>
    </lineage>
</organism>
<evidence type="ECO:0000256" key="3">
    <source>
        <dbReference type="ARBA" id="ARBA00023235"/>
    </source>
</evidence>
<evidence type="ECO:0000259" key="5">
    <source>
        <dbReference type="Pfam" id="PF01416"/>
    </source>
</evidence>
<dbReference type="FunFam" id="3.30.70.580:FF:000007">
    <property type="entry name" value="tRNA pseudouridine synthase"/>
    <property type="match status" value="1"/>
</dbReference>
<dbReference type="Gene3D" id="3.30.70.580">
    <property type="entry name" value="Pseudouridine synthase I, catalytic domain, N-terminal subdomain"/>
    <property type="match status" value="1"/>
</dbReference>
<keyword evidence="2" id="KW-0819">tRNA processing</keyword>
<gene>
    <name evidence="6" type="ORF">CYY_004180</name>
</gene>
<feature type="compositionally biased region" description="Low complexity" evidence="4">
    <location>
        <begin position="377"/>
        <end position="393"/>
    </location>
</feature>
<dbReference type="GO" id="GO:0031119">
    <property type="term" value="P:tRNA pseudouridine synthesis"/>
    <property type="evidence" value="ECO:0007669"/>
    <property type="project" value="TreeGrafter"/>
</dbReference>
<dbReference type="AlphaFoldDB" id="A0A8J4PVL6"/>
<name>A0A8J4PVL6_9MYCE</name>
<dbReference type="HAMAP" id="MF_00171">
    <property type="entry name" value="TruA"/>
    <property type="match status" value="1"/>
</dbReference>
<proteinExistence type="inferred from homology"/>
<comment type="similarity">
    <text evidence="1">Belongs to the tRNA pseudouridine synthase TruA family.</text>
</comment>
<comment type="caution">
    <text evidence="6">The sequence shown here is derived from an EMBL/GenBank/DDBJ whole genome shotgun (WGS) entry which is preliminary data.</text>
</comment>
<evidence type="ECO:0000256" key="4">
    <source>
        <dbReference type="SAM" id="MobiDB-lite"/>
    </source>
</evidence>
<dbReference type="EMBL" id="AJWJ01000143">
    <property type="protein sequence ID" value="KAF2074512.1"/>
    <property type="molecule type" value="Genomic_DNA"/>
</dbReference>
<dbReference type="InterPro" id="IPR020097">
    <property type="entry name" value="PsdUridine_synth_TruA_a/b_dom"/>
</dbReference>
<dbReference type="Pfam" id="PF01416">
    <property type="entry name" value="PseudoU_synth_1"/>
    <property type="match status" value="1"/>
</dbReference>
<sequence length="444" mass="50770">MTTETSKLDKSHLDSLSKDELIQIILNNQKQQQNSNQGNQQKKKKKRNVELDFDKCYKRYIALKVSYIGWDYHGFAAQTCTEETIEGHLFSALKKTCLIGDIKSANYAKSGRTDKGVSAFGQVISLYVRSNLTQGEGIIPPTVLPTPKERDPNKPIQPQKQKPKEEFHYAKMLNGVLPPYIRVLAWSPIPFFFNARFSTLYRTYKYYFNPHDLDINLMKEAGSHYLGEHDFSHFCKMDLENVKSFKRVILDFQINPVQDSNGKLYEATIKGYAFLWHQIRCMMAMLFLVGRKTYPVSIIKDLLSLSIPKPTYEMASEIPLVLYDCGYEDLQFNYDNDSHQKVIKTMFLQWNEMYIKAAVINLMKESLEKVNISSTLSLPSTTSNTTTTNSTSPLEKRKEMTTSQTTTTTSPTATPSKTSTESTMTDIDKENTTDSSGIKRIKTL</sequence>
<dbReference type="InterPro" id="IPR041707">
    <property type="entry name" value="Pus3-like"/>
</dbReference>
<dbReference type="PANTHER" id="PTHR11142">
    <property type="entry name" value="PSEUDOURIDYLATE SYNTHASE"/>
    <property type="match status" value="1"/>
</dbReference>
<evidence type="ECO:0000256" key="2">
    <source>
        <dbReference type="ARBA" id="ARBA00022694"/>
    </source>
</evidence>
<dbReference type="GO" id="GO:0005634">
    <property type="term" value="C:nucleus"/>
    <property type="evidence" value="ECO:0007669"/>
    <property type="project" value="TreeGrafter"/>
</dbReference>
<evidence type="ECO:0000256" key="1">
    <source>
        <dbReference type="ARBA" id="ARBA00009375"/>
    </source>
</evidence>
<dbReference type="GO" id="GO:0005737">
    <property type="term" value="C:cytoplasm"/>
    <property type="evidence" value="ECO:0007669"/>
    <property type="project" value="TreeGrafter"/>
</dbReference>
<dbReference type="SUPFAM" id="SSF55120">
    <property type="entry name" value="Pseudouridine synthase"/>
    <property type="match status" value="1"/>
</dbReference>
<reference evidence="6" key="1">
    <citation type="submission" date="2020-01" db="EMBL/GenBank/DDBJ databases">
        <title>Development of genomics and gene disruption for Polysphondylium violaceum indicates a role for the polyketide synthase stlB in stalk morphogenesis.</title>
        <authorList>
            <person name="Narita B."/>
            <person name="Kawabe Y."/>
            <person name="Kin K."/>
            <person name="Saito T."/>
            <person name="Gibbs R."/>
            <person name="Kuspa A."/>
            <person name="Muzny D."/>
            <person name="Queller D."/>
            <person name="Richards S."/>
            <person name="Strassman J."/>
            <person name="Sucgang R."/>
            <person name="Worley K."/>
            <person name="Schaap P."/>
        </authorList>
    </citation>
    <scope>NUCLEOTIDE SEQUENCE</scope>
    <source>
        <strain evidence="6">QSvi11</strain>
    </source>
</reference>
<dbReference type="OrthoDB" id="25767at2759"/>
<dbReference type="GO" id="GO:0003723">
    <property type="term" value="F:RNA binding"/>
    <property type="evidence" value="ECO:0007669"/>
    <property type="project" value="InterPro"/>
</dbReference>
<dbReference type="GO" id="GO:1990481">
    <property type="term" value="P:mRNA pseudouridine synthesis"/>
    <property type="evidence" value="ECO:0007669"/>
    <property type="project" value="TreeGrafter"/>
</dbReference>
<evidence type="ECO:0000313" key="6">
    <source>
        <dbReference type="EMBL" id="KAF2074512.1"/>
    </source>
</evidence>
<dbReference type="InterPro" id="IPR020095">
    <property type="entry name" value="PsdUridine_synth_TruA_C"/>
</dbReference>
<feature type="compositionally biased region" description="Low complexity" evidence="4">
    <location>
        <begin position="401"/>
        <end position="423"/>
    </location>
</feature>
<keyword evidence="7" id="KW-1185">Reference proteome</keyword>
<dbReference type="Proteomes" id="UP000695562">
    <property type="component" value="Unassembled WGS sequence"/>
</dbReference>
<dbReference type="InterPro" id="IPR001406">
    <property type="entry name" value="PsdUridine_synth_TruA"/>
</dbReference>
<dbReference type="InterPro" id="IPR020103">
    <property type="entry name" value="PsdUridine_synth_cat_dom_sf"/>
</dbReference>
<dbReference type="Gene3D" id="3.30.70.660">
    <property type="entry name" value="Pseudouridine synthase I, catalytic domain, C-terminal subdomain"/>
    <property type="match status" value="1"/>
</dbReference>
<dbReference type="NCBIfam" id="TIGR00071">
    <property type="entry name" value="hisT_truA"/>
    <property type="match status" value="1"/>
</dbReference>
<feature type="region of interest" description="Disordered" evidence="4">
    <location>
        <begin position="377"/>
        <end position="444"/>
    </location>
</feature>
<dbReference type="PANTHER" id="PTHR11142:SF5">
    <property type="entry name" value="TRNA PSEUDOURIDINE(38_39) SYNTHASE"/>
    <property type="match status" value="1"/>
</dbReference>
<evidence type="ECO:0000313" key="7">
    <source>
        <dbReference type="Proteomes" id="UP000695562"/>
    </source>
</evidence>
<dbReference type="CDD" id="cd02569">
    <property type="entry name" value="PseudoU_synth_ScPus3"/>
    <property type="match status" value="1"/>
</dbReference>
<feature type="region of interest" description="Disordered" evidence="4">
    <location>
        <begin position="142"/>
        <end position="161"/>
    </location>
</feature>
<dbReference type="GO" id="GO:0009982">
    <property type="term" value="F:pseudouridine synthase activity"/>
    <property type="evidence" value="ECO:0007669"/>
    <property type="project" value="InterPro"/>
</dbReference>